<keyword evidence="1 2" id="KW-0812">Transmembrane</keyword>
<name>A0A5J4TQT4_9EUKA</name>
<proteinExistence type="predicted"/>
<evidence type="ECO:0000256" key="1">
    <source>
        <dbReference type="PROSITE-ProRule" id="PRU01193"/>
    </source>
</evidence>
<dbReference type="AlphaFoldDB" id="A0A5J4TQT4"/>
<dbReference type="PROSITE" id="PS51846">
    <property type="entry name" value="CNNM"/>
    <property type="match status" value="1"/>
</dbReference>
<dbReference type="InterPro" id="IPR045095">
    <property type="entry name" value="ACDP"/>
</dbReference>
<feature type="domain" description="CNNM transmembrane" evidence="3">
    <location>
        <begin position="1"/>
        <end position="162"/>
    </location>
</feature>
<dbReference type="PANTHER" id="PTHR12064:SF94">
    <property type="entry name" value="UNEXTENDED PROTEIN"/>
    <property type="match status" value="1"/>
</dbReference>
<dbReference type="OrthoDB" id="5353557at2759"/>
<keyword evidence="1 2" id="KW-1133">Transmembrane helix</keyword>
<dbReference type="PANTHER" id="PTHR12064">
    <property type="entry name" value="METAL TRANSPORTER CNNM"/>
    <property type="match status" value="1"/>
</dbReference>
<evidence type="ECO:0000313" key="4">
    <source>
        <dbReference type="EMBL" id="KAA6359725.1"/>
    </source>
</evidence>
<dbReference type="InterPro" id="IPR002550">
    <property type="entry name" value="CNNM"/>
</dbReference>
<feature type="transmembrane region" description="Helical" evidence="2">
    <location>
        <begin position="73"/>
        <end position="92"/>
    </location>
</feature>
<comment type="caution">
    <text evidence="4">The sequence shown here is derived from an EMBL/GenBank/DDBJ whole genome shotgun (WGS) entry which is preliminary data.</text>
</comment>
<evidence type="ECO:0000259" key="3">
    <source>
        <dbReference type="PROSITE" id="PS51846"/>
    </source>
</evidence>
<feature type="transmembrane region" description="Helical" evidence="2">
    <location>
        <begin position="46"/>
        <end position="67"/>
    </location>
</feature>
<reference evidence="4 5" key="1">
    <citation type="submission" date="2019-03" db="EMBL/GenBank/DDBJ databases">
        <title>Single cell metagenomics reveals metabolic interactions within the superorganism composed of flagellate Streblomastix strix and complex community of Bacteroidetes bacteria on its surface.</title>
        <authorList>
            <person name="Treitli S.C."/>
            <person name="Kolisko M."/>
            <person name="Husnik F."/>
            <person name="Keeling P."/>
            <person name="Hampl V."/>
        </authorList>
    </citation>
    <scope>NUCLEOTIDE SEQUENCE [LARGE SCALE GENOMIC DNA]</scope>
    <source>
        <strain evidence="4">ST1C</strain>
    </source>
</reference>
<gene>
    <name evidence="4" type="ORF">EZS28_044748</name>
</gene>
<dbReference type="GO" id="GO:0010960">
    <property type="term" value="P:magnesium ion homeostasis"/>
    <property type="evidence" value="ECO:0007669"/>
    <property type="project" value="InterPro"/>
</dbReference>
<sequence length="176" mass="19792">MSAIFTGLNLGLLSLDKTRMQILSDLGNETDKKRVKKIMRVRKHGNTLLCTLLIGDMATNILVSLILDTVSSPVVTFFVSTIITVVFGEIIPEAICSRYGLAVGAALWWVIFIFMVILAPLVFPMGWILDCILGEEMGNTYDRKQLKKLIEIHTRDDIVKQYGKDVLELTRLILFC</sequence>
<organism evidence="4 5">
    <name type="scientific">Streblomastix strix</name>
    <dbReference type="NCBI Taxonomy" id="222440"/>
    <lineage>
        <taxon>Eukaryota</taxon>
        <taxon>Metamonada</taxon>
        <taxon>Preaxostyla</taxon>
        <taxon>Oxymonadida</taxon>
        <taxon>Streblomastigidae</taxon>
        <taxon>Streblomastix</taxon>
    </lineage>
</organism>
<dbReference type="Pfam" id="PF01595">
    <property type="entry name" value="CNNM"/>
    <property type="match status" value="1"/>
</dbReference>
<keyword evidence="1 2" id="KW-0472">Membrane</keyword>
<protein>
    <submittedName>
        <fullName evidence="4">Putative cNMP binding protein</fullName>
    </submittedName>
</protein>
<dbReference type="Proteomes" id="UP000324800">
    <property type="component" value="Unassembled WGS sequence"/>
</dbReference>
<feature type="transmembrane region" description="Helical" evidence="2">
    <location>
        <begin position="99"/>
        <end position="123"/>
    </location>
</feature>
<dbReference type="GO" id="GO:0016020">
    <property type="term" value="C:membrane"/>
    <property type="evidence" value="ECO:0007669"/>
    <property type="project" value="UniProtKB-UniRule"/>
</dbReference>
<evidence type="ECO:0000313" key="5">
    <source>
        <dbReference type="Proteomes" id="UP000324800"/>
    </source>
</evidence>
<dbReference type="EMBL" id="SNRW01027952">
    <property type="protein sequence ID" value="KAA6359725.1"/>
    <property type="molecule type" value="Genomic_DNA"/>
</dbReference>
<accession>A0A5J4TQT4</accession>
<evidence type="ECO:0000256" key="2">
    <source>
        <dbReference type="SAM" id="Phobius"/>
    </source>
</evidence>